<keyword evidence="3" id="KW-1185">Reference proteome</keyword>
<evidence type="ECO:0000256" key="1">
    <source>
        <dbReference type="SAM" id="Coils"/>
    </source>
</evidence>
<evidence type="ECO:0000313" key="2">
    <source>
        <dbReference type="EMBL" id="CAG9336256.1"/>
    </source>
</evidence>
<feature type="coiled-coil region" evidence="1">
    <location>
        <begin position="446"/>
        <end position="526"/>
    </location>
</feature>
<sequence length="557" mass="66430">MAVIRERSPSEINIEKKLLNFEEDSTEDGESPNSLYGFFRKKTKSMVDYHFDKMKKKKAAKKENIPEKKPKIRAGEETDIKNITIKRKKGKLAKKNEDEEITEENEFSRVKEMLKKRRFVIESAIVQLQSQMKPLSTIKVTTNREHLVQQVCDVESVNEKIISDLESQLLSLHDCMRQIEKLGHISLHETKELKTEISLSHENELKKEREKYERQIEALKELNNKLSNLPRATDVEYEYKKKLKELEQQIEQKNISLEEKTENLIKKSTEVGNLQVNLHRKQQEIEKLNNEVENMQKILESRQFEFDEQMKHNGAGFQNLNERYKALTRELEQSKISANERIVALEQSKDKEILRLQKELTKADQDFRERLNSFKLDDEEKNREFRELRDEIQRLRDQKENLIQNGDQEVFMLRKALEDKDKQMAQERERMLIEIENKEKYRIKQKNEWAEIYTGLKHEIKDLKERLVLASQENENLAVRMDRNQGESMEGQMSLKTQIDAFKQKIREKEQELKNLWEVLAELQKTYQTKGKIDFNDVRTLLVIKNLDEKARQRIRL</sequence>
<evidence type="ECO:0000313" key="3">
    <source>
        <dbReference type="Proteomes" id="UP001162131"/>
    </source>
</evidence>
<comment type="caution">
    <text evidence="2">The sequence shown here is derived from an EMBL/GenBank/DDBJ whole genome shotgun (WGS) entry which is preliminary data.</text>
</comment>
<dbReference type="AlphaFoldDB" id="A0AAU9KFY1"/>
<name>A0AAU9KFY1_9CILI</name>
<accession>A0AAU9KFY1</accession>
<proteinExistence type="predicted"/>
<feature type="coiled-coil region" evidence="1">
    <location>
        <begin position="202"/>
        <end position="337"/>
    </location>
</feature>
<organism evidence="2 3">
    <name type="scientific">Blepharisma stoltei</name>
    <dbReference type="NCBI Taxonomy" id="1481888"/>
    <lineage>
        <taxon>Eukaryota</taxon>
        <taxon>Sar</taxon>
        <taxon>Alveolata</taxon>
        <taxon>Ciliophora</taxon>
        <taxon>Postciliodesmatophora</taxon>
        <taxon>Heterotrichea</taxon>
        <taxon>Heterotrichida</taxon>
        <taxon>Blepharismidae</taxon>
        <taxon>Blepharisma</taxon>
    </lineage>
</organism>
<gene>
    <name evidence="2" type="ORF">BSTOLATCC_MIC66136</name>
</gene>
<dbReference type="Proteomes" id="UP001162131">
    <property type="component" value="Unassembled WGS sequence"/>
</dbReference>
<reference evidence="2" key="1">
    <citation type="submission" date="2021-09" db="EMBL/GenBank/DDBJ databases">
        <authorList>
            <consortium name="AG Swart"/>
            <person name="Singh M."/>
            <person name="Singh A."/>
            <person name="Seah K."/>
            <person name="Emmerich C."/>
        </authorList>
    </citation>
    <scope>NUCLEOTIDE SEQUENCE</scope>
    <source>
        <strain evidence="2">ATCC30299</strain>
    </source>
</reference>
<dbReference type="EMBL" id="CAJZBQ010000064">
    <property type="protein sequence ID" value="CAG9336256.1"/>
    <property type="molecule type" value="Genomic_DNA"/>
</dbReference>
<keyword evidence="1" id="KW-0175">Coiled coil</keyword>
<feature type="coiled-coil region" evidence="1">
    <location>
        <begin position="378"/>
        <end position="405"/>
    </location>
</feature>
<protein>
    <submittedName>
        <fullName evidence="2">Uncharacterized protein</fullName>
    </submittedName>
</protein>